<dbReference type="PROSITE" id="PS51257">
    <property type="entry name" value="PROKAR_LIPOPROTEIN"/>
    <property type="match status" value="1"/>
</dbReference>
<keyword evidence="1" id="KW-0732">Signal</keyword>
<name>A0ABW2HRR5_9ACTN</name>
<evidence type="ECO:0000313" key="3">
    <source>
        <dbReference type="Proteomes" id="UP001596548"/>
    </source>
</evidence>
<dbReference type="RefSeq" id="WP_378969338.1">
    <property type="nucleotide sequence ID" value="NZ_JBHTBJ010000011.1"/>
</dbReference>
<accession>A0ABW2HRR5</accession>
<evidence type="ECO:0000256" key="1">
    <source>
        <dbReference type="SAM" id="SignalP"/>
    </source>
</evidence>
<feature type="signal peptide" evidence="1">
    <location>
        <begin position="1"/>
        <end position="22"/>
    </location>
</feature>
<evidence type="ECO:0008006" key="4">
    <source>
        <dbReference type="Google" id="ProtNLM"/>
    </source>
</evidence>
<gene>
    <name evidence="2" type="ORF">ACFQS1_17600</name>
</gene>
<comment type="caution">
    <text evidence="2">The sequence shown here is derived from an EMBL/GenBank/DDBJ whole genome shotgun (WGS) entry which is preliminary data.</text>
</comment>
<dbReference type="EMBL" id="JBHTBJ010000011">
    <property type="protein sequence ID" value="MFC7275808.1"/>
    <property type="molecule type" value="Genomic_DNA"/>
</dbReference>
<feature type="chain" id="PRO_5046557718" description="Lipoprotein" evidence="1">
    <location>
        <begin position="23"/>
        <end position="185"/>
    </location>
</feature>
<proteinExistence type="predicted"/>
<dbReference type="Proteomes" id="UP001596548">
    <property type="component" value="Unassembled WGS sequence"/>
</dbReference>
<keyword evidence="3" id="KW-1185">Reference proteome</keyword>
<organism evidence="2 3">
    <name type="scientific">Paractinoplanes rhizophilus</name>
    <dbReference type="NCBI Taxonomy" id="1416877"/>
    <lineage>
        <taxon>Bacteria</taxon>
        <taxon>Bacillati</taxon>
        <taxon>Actinomycetota</taxon>
        <taxon>Actinomycetes</taxon>
        <taxon>Micromonosporales</taxon>
        <taxon>Micromonosporaceae</taxon>
        <taxon>Paractinoplanes</taxon>
    </lineage>
</organism>
<sequence length="185" mass="19693">MADITRRLRIACAAVLVATAIAACDTKSQFEPSLPVAAGFRVDDGVLKLWTGTPCSGVIRLTLIFDTGTAQSTKQVWTAPQPGVTLERMDLLSTTPGSTPDTGGPLQVQQPLPADYDWTKAAAVNLAVDGPQANGARADIPQILRESADHPSGSYLFGRRGWMDPSDVQRENGKSFLTICTPDPN</sequence>
<protein>
    <recommendedName>
        <fullName evidence="4">Lipoprotein</fullName>
    </recommendedName>
</protein>
<evidence type="ECO:0000313" key="2">
    <source>
        <dbReference type="EMBL" id="MFC7275808.1"/>
    </source>
</evidence>
<reference evidence="3" key="1">
    <citation type="journal article" date="2019" name="Int. J. Syst. Evol. Microbiol.">
        <title>The Global Catalogue of Microorganisms (GCM) 10K type strain sequencing project: providing services to taxonomists for standard genome sequencing and annotation.</title>
        <authorList>
            <consortium name="The Broad Institute Genomics Platform"/>
            <consortium name="The Broad Institute Genome Sequencing Center for Infectious Disease"/>
            <person name="Wu L."/>
            <person name="Ma J."/>
        </authorList>
    </citation>
    <scope>NUCLEOTIDE SEQUENCE [LARGE SCALE GENOMIC DNA]</scope>
    <source>
        <strain evidence="3">XZYJT-10</strain>
    </source>
</reference>